<sequence length="161" mass="16867">MRGTLITAILLFIFAVVFWFAADAIPKSQLGGTVGADGLPKLLAIALGVLSAGLIVQSLLAMKAAGPAVPAEPKRRSGNIARHLWAAGMIAIGAVYLIVVPYLGYMLSVGLLLLTVALYNGKRPSFGLLLFAALGAGFFYLMFVRLLDVPLPAGFWPALVG</sequence>
<keyword evidence="4" id="KW-1185">Reference proteome</keyword>
<dbReference type="EMBL" id="WURB01000032">
    <property type="protein sequence ID" value="MXQ14359.1"/>
    <property type="molecule type" value="Genomic_DNA"/>
</dbReference>
<reference evidence="3 4" key="1">
    <citation type="submission" date="2019-12" db="EMBL/GenBank/DDBJ databases">
        <authorList>
            <person name="Yuan C.-G."/>
        </authorList>
    </citation>
    <scope>NUCLEOTIDE SEQUENCE [LARGE SCALE GENOMIC DNA]</scope>
    <source>
        <strain evidence="3 4">KCTC 23863</strain>
    </source>
</reference>
<dbReference type="Pfam" id="PF07331">
    <property type="entry name" value="TctB"/>
    <property type="match status" value="1"/>
</dbReference>
<dbReference type="InterPro" id="IPR009936">
    <property type="entry name" value="DUF1468"/>
</dbReference>
<feature type="transmembrane region" description="Helical" evidence="1">
    <location>
        <begin position="5"/>
        <end position="22"/>
    </location>
</feature>
<dbReference type="AlphaFoldDB" id="A0A7X3SRR5"/>
<proteinExistence type="predicted"/>
<organism evidence="3 4">
    <name type="scientific">Microvirga makkahensis</name>
    <dbReference type="NCBI Taxonomy" id="1128670"/>
    <lineage>
        <taxon>Bacteria</taxon>
        <taxon>Pseudomonadati</taxon>
        <taxon>Pseudomonadota</taxon>
        <taxon>Alphaproteobacteria</taxon>
        <taxon>Hyphomicrobiales</taxon>
        <taxon>Methylobacteriaceae</taxon>
        <taxon>Microvirga</taxon>
    </lineage>
</organism>
<dbReference type="Proteomes" id="UP000436483">
    <property type="component" value="Unassembled WGS sequence"/>
</dbReference>
<evidence type="ECO:0000313" key="3">
    <source>
        <dbReference type="EMBL" id="MXQ14359.1"/>
    </source>
</evidence>
<gene>
    <name evidence="3" type="ORF">GR328_23485</name>
</gene>
<evidence type="ECO:0000256" key="1">
    <source>
        <dbReference type="SAM" id="Phobius"/>
    </source>
</evidence>
<evidence type="ECO:0000259" key="2">
    <source>
        <dbReference type="Pfam" id="PF07331"/>
    </source>
</evidence>
<feature type="transmembrane region" description="Helical" evidence="1">
    <location>
        <begin position="128"/>
        <end position="147"/>
    </location>
</feature>
<keyword evidence="1" id="KW-0472">Membrane</keyword>
<evidence type="ECO:0000313" key="4">
    <source>
        <dbReference type="Proteomes" id="UP000436483"/>
    </source>
</evidence>
<feature type="transmembrane region" description="Helical" evidence="1">
    <location>
        <begin position="83"/>
        <end position="99"/>
    </location>
</feature>
<keyword evidence="1" id="KW-1133">Transmembrane helix</keyword>
<feature type="transmembrane region" description="Helical" evidence="1">
    <location>
        <begin position="42"/>
        <end position="62"/>
    </location>
</feature>
<dbReference type="RefSeq" id="WP_160888086.1">
    <property type="nucleotide sequence ID" value="NZ_WURB01000032.1"/>
</dbReference>
<dbReference type="OrthoDB" id="7779102at2"/>
<comment type="caution">
    <text evidence="3">The sequence shown here is derived from an EMBL/GenBank/DDBJ whole genome shotgun (WGS) entry which is preliminary data.</text>
</comment>
<reference evidence="3 4" key="2">
    <citation type="submission" date="2020-01" db="EMBL/GenBank/DDBJ databases">
        <title>Microvirga sp. nov., an arsenate reduction bacterium isolated from Tibet hotspring sediments.</title>
        <authorList>
            <person name="Xian W.-D."/>
            <person name="Li W.-J."/>
        </authorList>
    </citation>
    <scope>NUCLEOTIDE SEQUENCE [LARGE SCALE GENOMIC DNA]</scope>
    <source>
        <strain evidence="3 4">KCTC 23863</strain>
    </source>
</reference>
<protein>
    <recommendedName>
        <fullName evidence="2">DUF1468 domain-containing protein</fullName>
    </recommendedName>
</protein>
<feature type="domain" description="DUF1468" evidence="2">
    <location>
        <begin position="6"/>
        <end position="152"/>
    </location>
</feature>
<accession>A0A7X3SRR5</accession>
<name>A0A7X3SRR5_9HYPH</name>
<keyword evidence="1" id="KW-0812">Transmembrane</keyword>